<name>A0ABQ4ZXB1_9ASTR</name>
<dbReference type="EMBL" id="BQNB010011771">
    <property type="protein sequence ID" value="GJS94950.1"/>
    <property type="molecule type" value="Genomic_DNA"/>
</dbReference>
<protein>
    <submittedName>
        <fullName evidence="4">Ribonuclease H-like domain-containing protein</fullName>
    </submittedName>
</protein>
<dbReference type="Pfam" id="PF07727">
    <property type="entry name" value="RVT_2"/>
    <property type="match status" value="1"/>
</dbReference>
<feature type="compositionally biased region" description="Basic and acidic residues" evidence="2">
    <location>
        <begin position="685"/>
        <end position="697"/>
    </location>
</feature>
<feature type="compositionally biased region" description="Polar residues" evidence="2">
    <location>
        <begin position="654"/>
        <end position="665"/>
    </location>
</feature>
<feature type="region of interest" description="Disordered" evidence="2">
    <location>
        <begin position="563"/>
        <end position="595"/>
    </location>
</feature>
<evidence type="ECO:0000313" key="4">
    <source>
        <dbReference type="EMBL" id="GJS94950.1"/>
    </source>
</evidence>
<evidence type="ECO:0000256" key="2">
    <source>
        <dbReference type="SAM" id="MobiDB-lite"/>
    </source>
</evidence>
<keyword evidence="1" id="KW-0175">Coiled coil</keyword>
<sequence length="1157" mass="132348">MKVGLMLCKKNCCSLRYRKFEFLYSFTICLWKKELSDTKWVYQNKKDERGVVVRNKARLVAHGHRQEEGIDYDEVFAPVARIEAIRIFWPLPYTDSFLGNAKSRPLWLLLLQKQNMLLLQAVVGRGLIEFRDSLRRVTDGTEALLIPTLFILWLDKVSTDSAKLVSLGKVCTAIETLKKNTAKALISLFTTLSLSIKMAILDSCPKHNMIAYLEKSEGNVEFHEIIDFLKRSSIHHALTVSPVVSTTFVEQFWTSAKSKTINNVRHITAKVAGKSVSISEASIRSDLLFDDADGIDSLPNQAIFDAIQLMGYEGDLTVLTFNKALFSPQWRFLFHTINHCLSSKSTSWDQIPTNIATAVICLTSNQKYNFSKLIFDGMLRHLDAKKKFVMYPRFISIFLDKQLANVSVPLDHFPVNTLTSKVFSFMVKKGKHFSGKVTPLFATMLVQPTQDEGAYLERPSEAQPTPSPAPTSEVPNEPQTDSSPAQTSEVPIKQQTDLSPRASPTPIIPDSIPETSGGNLRDQAKEIQHLKAQITKLKKQAKPVIKHHRAWLKSVSMKQRLTRNSFSKKQRVHKESVSKQGMKFAKGESSVQGNPLFDEIPKDTVDHIETENAQDVGRTREMVDEDKEIDENILSTEDVLSTDKEKVSTDRPIVSTNGSKVSTIRQIKGTDEQNEGSEEQIESTDGQRKGTDDHTEEGSATQVTQTPTSTIFGDDETIAKVLLNMSQAKAVSKEKEKGVELSGKLKVPMNKMKVLKSKLKVPMNKMKLESDEDMARKIQEEWDGKEERNRIAEEKATNEALIRSFDDIKARIEADRLLAEKLQEQEREQFTIEERAKFLHDTIAAQRKFLAQQRSEAIRNRPPTKNQLRNQMMTYLKHVGNFKHSELKIKKFEEIQVLYEKIKRSDEDFISIGSAEDERLIKRMNEKGVDSSKSEVIKEENKEEVKEENKGEESTRKRKLGTRKKMKSRKRRYIQNTSDDDSEKENDELRLHLTIVPDEEKEVDYEILDRKYPIKEWKTECLGTKPQTDKAEDLEEINQNVVIRSNGQKRYFSTLMRVVLWGDLMVMFNPDDEDKFWNSQLDWNIVSWKLHGSSGVHTLVTEGGLVIHMLVEKKYPLKKEVLVQMLKLKLESEEDSTMALELIRFIKKLLAELEPEE</sequence>
<comment type="caution">
    <text evidence="4">The sequence shown here is derived from an EMBL/GenBank/DDBJ whole genome shotgun (WGS) entry which is preliminary data.</text>
</comment>
<feature type="compositionally biased region" description="Basic residues" evidence="2">
    <location>
        <begin position="956"/>
        <end position="973"/>
    </location>
</feature>
<organism evidence="4 5">
    <name type="scientific">Tanacetum coccineum</name>
    <dbReference type="NCBI Taxonomy" id="301880"/>
    <lineage>
        <taxon>Eukaryota</taxon>
        <taxon>Viridiplantae</taxon>
        <taxon>Streptophyta</taxon>
        <taxon>Embryophyta</taxon>
        <taxon>Tracheophyta</taxon>
        <taxon>Spermatophyta</taxon>
        <taxon>Magnoliopsida</taxon>
        <taxon>eudicotyledons</taxon>
        <taxon>Gunneridae</taxon>
        <taxon>Pentapetalae</taxon>
        <taxon>asterids</taxon>
        <taxon>campanulids</taxon>
        <taxon>Asterales</taxon>
        <taxon>Asteraceae</taxon>
        <taxon>Asteroideae</taxon>
        <taxon>Anthemideae</taxon>
        <taxon>Anthemidinae</taxon>
        <taxon>Tanacetum</taxon>
    </lineage>
</organism>
<feature type="domain" description="Reverse transcriptase Ty1/copia-type" evidence="3">
    <location>
        <begin position="37"/>
        <end position="89"/>
    </location>
</feature>
<reference evidence="4" key="1">
    <citation type="journal article" date="2022" name="Int. J. Mol. Sci.">
        <title>Draft Genome of Tanacetum Coccineum: Genomic Comparison of Closely Related Tanacetum-Family Plants.</title>
        <authorList>
            <person name="Yamashiro T."/>
            <person name="Shiraishi A."/>
            <person name="Nakayama K."/>
            <person name="Satake H."/>
        </authorList>
    </citation>
    <scope>NUCLEOTIDE SEQUENCE</scope>
</reference>
<keyword evidence="5" id="KW-1185">Reference proteome</keyword>
<feature type="coiled-coil region" evidence="1">
    <location>
        <begin position="775"/>
        <end position="825"/>
    </location>
</feature>
<feature type="compositionally biased region" description="Polar residues" evidence="2">
    <location>
        <begin position="473"/>
        <end position="498"/>
    </location>
</feature>
<evidence type="ECO:0000259" key="3">
    <source>
        <dbReference type="Pfam" id="PF07727"/>
    </source>
</evidence>
<gene>
    <name evidence="4" type="ORF">Tco_0801918</name>
</gene>
<dbReference type="InterPro" id="IPR013103">
    <property type="entry name" value="RVT_2"/>
</dbReference>
<evidence type="ECO:0000256" key="1">
    <source>
        <dbReference type="SAM" id="Coils"/>
    </source>
</evidence>
<feature type="region of interest" description="Disordered" evidence="2">
    <location>
        <begin position="612"/>
        <end position="709"/>
    </location>
</feature>
<accession>A0ABQ4ZXB1</accession>
<dbReference type="Proteomes" id="UP001151760">
    <property type="component" value="Unassembled WGS sequence"/>
</dbReference>
<proteinExistence type="predicted"/>
<reference evidence="4" key="2">
    <citation type="submission" date="2022-01" db="EMBL/GenBank/DDBJ databases">
        <authorList>
            <person name="Yamashiro T."/>
            <person name="Shiraishi A."/>
            <person name="Satake H."/>
            <person name="Nakayama K."/>
        </authorList>
    </citation>
    <scope>NUCLEOTIDE SEQUENCE</scope>
</reference>
<feature type="compositionally biased region" description="Polar residues" evidence="2">
    <location>
        <begin position="698"/>
        <end position="709"/>
    </location>
</feature>
<feature type="compositionally biased region" description="Acidic residues" evidence="2">
    <location>
        <begin position="672"/>
        <end position="682"/>
    </location>
</feature>
<feature type="compositionally biased region" description="Basic and acidic residues" evidence="2">
    <location>
        <begin position="926"/>
        <end position="955"/>
    </location>
</feature>
<evidence type="ECO:0000313" key="5">
    <source>
        <dbReference type="Proteomes" id="UP001151760"/>
    </source>
</evidence>
<feature type="region of interest" description="Disordered" evidence="2">
    <location>
        <begin position="926"/>
        <end position="986"/>
    </location>
</feature>
<feature type="region of interest" description="Disordered" evidence="2">
    <location>
        <begin position="455"/>
        <end position="519"/>
    </location>
</feature>